<dbReference type="PANTHER" id="PTHR37820:SF1">
    <property type="entry name" value="CELL DIVISION PROTEIN FTSQ"/>
    <property type="match status" value="1"/>
</dbReference>
<dbReference type="Proteomes" id="UP000476055">
    <property type="component" value="Unassembled WGS sequence"/>
</dbReference>
<dbReference type="AlphaFoldDB" id="A0A6L5YF00"/>
<evidence type="ECO:0000256" key="6">
    <source>
        <dbReference type="SAM" id="Phobius"/>
    </source>
</evidence>
<keyword evidence="4 6" id="KW-1133">Transmembrane helix</keyword>
<reference evidence="8 9" key="1">
    <citation type="submission" date="2019-08" db="EMBL/GenBank/DDBJ databases">
        <title>In-depth cultivation of the pig gut microbiome towards novel bacterial diversity and tailored functional studies.</title>
        <authorList>
            <person name="Wylensek D."/>
            <person name="Hitch T.C.A."/>
            <person name="Clavel T."/>
        </authorList>
    </citation>
    <scope>NUCLEOTIDE SEQUENCE [LARGE SCALE GENOMIC DNA]</scope>
    <source>
        <strain evidence="8 9">WCA3-601-WT-6H</strain>
    </source>
</reference>
<dbReference type="Pfam" id="PF08478">
    <property type="entry name" value="POTRA_1"/>
    <property type="match status" value="1"/>
</dbReference>
<keyword evidence="5" id="KW-0131">Cell cycle</keyword>
<dbReference type="GO" id="GO:0005886">
    <property type="term" value="C:plasma membrane"/>
    <property type="evidence" value="ECO:0007669"/>
    <property type="project" value="TreeGrafter"/>
</dbReference>
<evidence type="ECO:0000256" key="4">
    <source>
        <dbReference type="ARBA" id="ARBA00022989"/>
    </source>
</evidence>
<gene>
    <name evidence="8" type="ORF">FYJ59_01110</name>
</gene>
<name>A0A6L5YF00_9FIRM</name>
<dbReference type="EMBL" id="VUMU01000001">
    <property type="protein sequence ID" value="MST56861.1"/>
    <property type="molecule type" value="Genomic_DNA"/>
</dbReference>
<dbReference type="Gene3D" id="3.10.20.310">
    <property type="entry name" value="membrane protein fhac"/>
    <property type="match status" value="1"/>
</dbReference>
<feature type="domain" description="POTRA" evidence="7">
    <location>
        <begin position="35"/>
        <end position="101"/>
    </location>
</feature>
<dbReference type="PANTHER" id="PTHR37820">
    <property type="entry name" value="CELL DIVISION PROTEIN DIVIB"/>
    <property type="match status" value="1"/>
</dbReference>
<keyword evidence="6" id="KW-0472">Membrane</keyword>
<comment type="caution">
    <text evidence="8">The sequence shown here is derived from an EMBL/GenBank/DDBJ whole genome shotgun (WGS) entry which is preliminary data.</text>
</comment>
<dbReference type="GO" id="GO:0051301">
    <property type="term" value="P:cell division"/>
    <property type="evidence" value="ECO:0007669"/>
    <property type="project" value="UniProtKB-KW"/>
</dbReference>
<evidence type="ECO:0000256" key="5">
    <source>
        <dbReference type="ARBA" id="ARBA00023306"/>
    </source>
</evidence>
<sequence length="244" mass="27473">MYRDRSTVIRKIVIISALLLILSGGIFALHSVYTVRTVYVEGNVHYTEDEIKEIVMSGPLGNNSLYLSLKYRDRGIQDVPFVDVMNVSILAPDTIKITVYEKALAGYVKYLDTYMYFDKDGYVVESSGIRTQGVPQITGLTFDHIVLGEQLPVENPEVFAGIMDMTKLLNKYQLTADKIYFHSSGEITIYFGQIKVAMGSDHSHLEDKLQLLPGFLEKLEGKSGTLQMENYEEGKGKFTFKPDA</sequence>
<evidence type="ECO:0000256" key="1">
    <source>
        <dbReference type="ARBA" id="ARBA00022475"/>
    </source>
</evidence>
<keyword evidence="2" id="KW-0132">Cell division</keyword>
<feature type="transmembrane region" description="Helical" evidence="6">
    <location>
        <begin position="12"/>
        <end position="33"/>
    </location>
</feature>
<evidence type="ECO:0000256" key="2">
    <source>
        <dbReference type="ARBA" id="ARBA00022618"/>
    </source>
</evidence>
<keyword evidence="9" id="KW-1185">Reference proteome</keyword>
<keyword evidence="1" id="KW-1003">Cell membrane</keyword>
<dbReference type="InterPro" id="IPR050487">
    <property type="entry name" value="FtsQ_DivIB"/>
</dbReference>
<evidence type="ECO:0000259" key="7">
    <source>
        <dbReference type="Pfam" id="PF08478"/>
    </source>
</evidence>
<keyword evidence="3 6" id="KW-0812">Transmembrane</keyword>
<evidence type="ECO:0000256" key="3">
    <source>
        <dbReference type="ARBA" id="ARBA00022692"/>
    </source>
</evidence>
<dbReference type="InterPro" id="IPR013685">
    <property type="entry name" value="POTRA_FtsQ_type"/>
</dbReference>
<organism evidence="8 9">
    <name type="scientific">Waltera intestinalis</name>
    <dbReference type="NCBI Taxonomy" id="2606635"/>
    <lineage>
        <taxon>Bacteria</taxon>
        <taxon>Bacillati</taxon>
        <taxon>Bacillota</taxon>
        <taxon>Clostridia</taxon>
        <taxon>Lachnospirales</taxon>
        <taxon>Lachnospiraceae</taxon>
        <taxon>Waltera</taxon>
    </lineage>
</organism>
<proteinExistence type="predicted"/>
<evidence type="ECO:0000313" key="9">
    <source>
        <dbReference type="Proteomes" id="UP000476055"/>
    </source>
</evidence>
<protein>
    <submittedName>
        <fullName evidence="8">FtsQ-type POTRA domain-containing protein</fullName>
    </submittedName>
</protein>
<evidence type="ECO:0000313" key="8">
    <source>
        <dbReference type="EMBL" id="MST56861.1"/>
    </source>
</evidence>
<accession>A0A6L5YF00</accession>